<comment type="cofactor">
    <cofactor evidence="1 14">
        <name>Mg(2+)</name>
        <dbReference type="ChEBI" id="CHEBI:18420"/>
    </cofactor>
</comment>
<dbReference type="EnsemblMetazoa" id="XM_022796059">
    <property type="protein sequence ID" value="XP_022651794"/>
    <property type="gene ID" value="LOC111246443"/>
</dbReference>
<keyword evidence="7 14" id="KW-0378">Hydrolase</keyword>
<dbReference type="Proteomes" id="UP000594260">
    <property type="component" value="Unplaced"/>
</dbReference>
<keyword evidence="9" id="KW-0809">Transit peptide</keyword>
<keyword evidence="18" id="KW-1185">Reference proteome</keyword>
<dbReference type="EC" id="3.1.30.-" evidence="14"/>
<dbReference type="GO" id="GO:0046872">
    <property type="term" value="F:metal ion binding"/>
    <property type="evidence" value="ECO:0007669"/>
    <property type="project" value="UniProtKB-KW"/>
</dbReference>
<dbReference type="GO" id="GO:0005743">
    <property type="term" value="C:mitochondrial inner membrane"/>
    <property type="evidence" value="ECO:0007669"/>
    <property type="project" value="TreeGrafter"/>
</dbReference>
<dbReference type="Gene3D" id="3.40.570.10">
    <property type="entry name" value="Extracellular Endonuclease, subunit A"/>
    <property type="match status" value="1"/>
</dbReference>
<feature type="active site" description="Proton acceptor" evidence="12">
    <location>
        <position position="138"/>
    </location>
</feature>
<dbReference type="EnsemblMetazoa" id="XM_022796039">
    <property type="protein sequence ID" value="XP_022651774"/>
    <property type="gene ID" value="LOC111246443"/>
</dbReference>
<feature type="binding site" evidence="13">
    <location>
        <position position="170"/>
    </location>
    <ligand>
        <name>Mg(2+)</name>
        <dbReference type="ChEBI" id="CHEBI:18420"/>
        <note>catalytic</note>
    </ligand>
</feature>
<dbReference type="InterPro" id="IPR040255">
    <property type="entry name" value="Non-specific_endonuclease"/>
</dbReference>
<dbReference type="RefSeq" id="XP_022651811.1">
    <property type="nucleotide sequence ID" value="XM_022796076.1"/>
</dbReference>
<evidence type="ECO:0000256" key="3">
    <source>
        <dbReference type="ARBA" id="ARBA00010052"/>
    </source>
</evidence>
<dbReference type="RefSeq" id="XP_022651803.1">
    <property type="nucleotide sequence ID" value="XM_022796068.1"/>
</dbReference>
<dbReference type="GO" id="GO:0000014">
    <property type="term" value="F:single-stranded DNA endodeoxyribonuclease activity"/>
    <property type="evidence" value="ECO:0007669"/>
    <property type="project" value="TreeGrafter"/>
</dbReference>
<protein>
    <recommendedName>
        <fullName evidence="14">Endonuclease</fullName>
        <ecNumber evidence="14">3.1.30.-</ecNumber>
    </recommendedName>
</protein>
<evidence type="ECO:0000256" key="7">
    <source>
        <dbReference type="ARBA" id="ARBA00022801"/>
    </source>
</evidence>
<comment type="similarity">
    <text evidence="3 14">Belongs to the DNA/RNA non-specific endonuclease family.</text>
</comment>
<dbReference type="EnsemblMetazoa" id="XM_022796076">
    <property type="protein sequence ID" value="XP_022651811"/>
    <property type="gene ID" value="LOC111246443"/>
</dbReference>
<dbReference type="InterPro" id="IPR018524">
    <property type="entry name" value="DNA/RNA_endonuclease_AS"/>
</dbReference>
<keyword evidence="11" id="KW-1015">Disulfide bond</keyword>
<keyword evidence="10" id="KW-0496">Mitochondrion</keyword>
<evidence type="ECO:0000256" key="12">
    <source>
        <dbReference type="PIRSR" id="PIRSR640255-1"/>
    </source>
</evidence>
<dbReference type="PANTHER" id="PTHR13966:SF5">
    <property type="entry name" value="ENDONUCLEASE G, MITOCHONDRIAL"/>
    <property type="match status" value="1"/>
</dbReference>
<evidence type="ECO:0000256" key="13">
    <source>
        <dbReference type="PIRSR" id="PIRSR640255-2"/>
    </source>
</evidence>
<dbReference type="PROSITE" id="PS01070">
    <property type="entry name" value="NUCLEASE_NON_SPEC"/>
    <property type="match status" value="1"/>
</dbReference>
<dbReference type="OrthoDB" id="5418055at2759"/>
<evidence type="ECO:0000313" key="17">
    <source>
        <dbReference type="EnsemblMetazoa" id="XP_022651774"/>
    </source>
</evidence>
<dbReference type="SMART" id="SM00892">
    <property type="entry name" value="Endonuclease_NS"/>
    <property type="match status" value="1"/>
</dbReference>
<dbReference type="CDD" id="cd00091">
    <property type="entry name" value="NUC"/>
    <property type="match status" value="1"/>
</dbReference>
<feature type="domain" description="DNA/RNA non-specific endonuclease/pyrophosphatase/phosphodiesterase" evidence="16">
    <location>
        <begin position="72"/>
        <end position="283"/>
    </location>
</feature>
<dbReference type="GO" id="GO:0003676">
    <property type="term" value="F:nucleic acid binding"/>
    <property type="evidence" value="ECO:0007669"/>
    <property type="project" value="InterPro"/>
</dbReference>
<dbReference type="EnsemblMetazoa" id="XM_022796050">
    <property type="protein sequence ID" value="XP_022651785"/>
    <property type="gene ID" value="LOC111246443"/>
</dbReference>
<keyword evidence="5 13" id="KW-0479">Metal-binding</keyword>
<proteinExistence type="inferred from homology"/>
<evidence type="ECO:0000259" key="16">
    <source>
        <dbReference type="SMART" id="SM00892"/>
    </source>
</evidence>
<dbReference type="SUPFAM" id="SSF54060">
    <property type="entry name" value="His-Me finger endonucleases"/>
    <property type="match status" value="1"/>
</dbReference>
<dbReference type="KEGG" id="vde:111246443"/>
<dbReference type="RefSeq" id="XP_022651774.1">
    <property type="nucleotide sequence ID" value="XM_022796039.1"/>
</dbReference>
<dbReference type="RefSeq" id="XP_022651785.1">
    <property type="nucleotide sequence ID" value="XM_022796050.1"/>
</dbReference>
<keyword evidence="6 14" id="KW-0255">Endonuclease</keyword>
<evidence type="ECO:0000256" key="4">
    <source>
        <dbReference type="ARBA" id="ARBA00022722"/>
    </source>
</evidence>
<dbReference type="FunCoup" id="A0A7M7JHD8">
    <property type="interactions" value="319"/>
</dbReference>
<organism evidence="17 18">
    <name type="scientific">Varroa destructor</name>
    <name type="common">Honeybee mite</name>
    <dbReference type="NCBI Taxonomy" id="109461"/>
    <lineage>
        <taxon>Eukaryota</taxon>
        <taxon>Metazoa</taxon>
        <taxon>Ecdysozoa</taxon>
        <taxon>Arthropoda</taxon>
        <taxon>Chelicerata</taxon>
        <taxon>Arachnida</taxon>
        <taxon>Acari</taxon>
        <taxon>Parasitiformes</taxon>
        <taxon>Mesostigmata</taxon>
        <taxon>Gamasina</taxon>
        <taxon>Dermanyssoidea</taxon>
        <taxon>Varroidae</taxon>
        <taxon>Varroa</taxon>
    </lineage>
</organism>
<evidence type="ECO:0000256" key="1">
    <source>
        <dbReference type="ARBA" id="ARBA00001946"/>
    </source>
</evidence>
<feature type="domain" description="ENPP1-3/EXOG-like endonuclease/phosphodiesterase" evidence="15">
    <location>
        <begin position="73"/>
        <end position="283"/>
    </location>
</feature>
<dbReference type="EnsemblMetazoa" id="XM_022796031">
    <property type="protein sequence ID" value="XP_022651766"/>
    <property type="gene ID" value="LOC111246443"/>
</dbReference>
<evidence type="ECO:0000256" key="6">
    <source>
        <dbReference type="ARBA" id="ARBA00022759"/>
    </source>
</evidence>
<sequence length="299" mass="33892">MLKRLRVPMMAGLAGAAIGAAATEVLRQNNGLLVRVKAADPLPQTYSPQLETTQRITEVMRLGFPGTDNIRYLSDYVLSYDKRNRTANWVMEHLTKENLRSIEEVSRTKCEFHEDQAIHPYFRSGVADYARSGFDRGHLAAAGNHRRTQKDMNDTFFYSNMAPQVGKGFNRDSWERLESHVRQLTRKYTSVYVCTGPLYLPRCEADGKLYVHYQVIGANHVAVPTHFFKVVVGETDNGEMDMEAYVMPNEVIDDTTPLEAFMVPLDTIERASGLLIFNRIGSLRTMNGKAAPKLLRPRM</sequence>
<evidence type="ECO:0000313" key="18">
    <source>
        <dbReference type="Proteomes" id="UP000594260"/>
    </source>
</evidence>
<dbReference type="PANTHER" id="PTHR13966">
    <property type="entry name" value="ENDONUCLEASE RELATED"/>
    <property type="match status" value="1"/>
</dbReference>
<dbReference type="InterPro" id="IPR044925">
    <property type="entry name" value="His-Me_finger_sf"/>
</dbReference>
<dbReference type="AlphaFoldDB" id="A0A7M7JHD8"/>
<evidence type="ECO:0000256" key="5">
    <source>
        <dbReference type="ARBA" id="ARBA00022723"/>
    </source>
</evidence>
<dbReference type="FunFam" id="3.40.570.10:FF:000002">
    <property type="entry name" value="Endonuclease G, mitochondrial"/>
    <property type="match status" value="1"/>
</dbReference>
<evidence type="ECO:0000259" key="15">
    <source>
        <dbReference type="SMART" id="SM00477"/>
    </source>
</evidence>
<dbReference type="OMA" id="YVMPNQV"/>
<evidence type="ECO:0000256" key="10">
    <source>
        <dbReference type="ARBA" id="ARBA00023128"/>
    </source>
</evidence>
<evidence type="ECO:0000256" key="14">
    <source>
        <dbReference type="RuleBase" id="RU366055"/>
    </source>
</evidence>
<evidence type="ECO:0000256" key="11">
    <source>
        <dbReference type="ARBA" id="ARBA00023157"/>
    </source>
</evidence>
<dbReference type="InParanoid" id="A0A7M7JHD8"/>
<reference evidence="17" key="1">
    <citation type="submission" date="2021-01" db="UniProtKB">
        <authorList>
            <consortium name="EnsemblMetazoa"/>
        </authorList>
    </citation>
    <scope>IDENTIFICATION</scope>
</reference>
<dbReference type="GO" id="GO:0006309">
    <property type="term" value="P:apoptotic DNA fragmentation"/>
    <property type="evidence" value="ECO:0007669"/>
    <property type="project" value="TreeGrafter"/>
</dbReference>
<dbReference type="RefSeq" id="XP_022651794.1">
    <property type="nucleotide sequence ID" value="XM_022796059.1"/>
</dbReference>
<dbReference type="InterPro" id="IPR044929">
    <property type="entry name" value="DNA/RNA_non-sp_Endonuclease_sf"/>
</dbReference>
<dbReference type="EnsemblMetazoa" id="XM_022796068">
    <property type="protein sequence ID" value="XP_022651803"/>
    <property type="gene ID" value="LOC111246443"/>
</dbReference>
<keyword evidence="4 14" id="KW-0540">Nuclease</keyword>
<dbReference type="SMART" id="SM00477">
    <property type="entry name" value="NUC"/>
    <property type="match status" value="1"/>
</dbReference>
<comment type="subcellular location">
    <subcellularLocation>
        <location evidence="2">Mitochondrion</location>
    </subcellularLocation>
</comment>
<evidence type="ECO:0000256" key="2">
    <source>
        <dbReference type="ARBA" id="ARBA00004173"/>
    </source>
</evidence>
<dbReference type="GeneID" id="111246443"/>
<evidence type="ECO:0000256" key="9">
    <source>
        <dbReference type="ARBA" id="ARBA00022946"/>
    </source>
</evidence>
<dbReference type="InterPro" id="IPR020821">
    <property type="entry name" value="ENPP1-3/EXOG-like_nuc-like"/>
</dbReference>
<dbReference type="GO" id="GO:0004521">
    <property type="term" value="F:RNA endonuclease activity"/>
    <property type="evidence" value="ECO:0007669"/>
    <property type="project" value="TreeGrafter"/>
</dbReference>
<dbReference type="RefSeq" id="XP_022651766.1">
    <property type="nucleotide sequence ID" value="XM_022796031.1"/>
</dbReference>
<name>A0A7M7JHD8_VARDE</name>
<keyword evidence="8" id="KW-0460">Magnesium</keyword>
<evidence type="ECO:0000256" key="8">
    <source>
        <dbReference type="ARBA" id="ARBA00022842"/>
    </source>
</evidence>
<dbReference type="GO" id="GO:0005634">
    <property type="term" value="C:nucleus"/>
    <property type="evidence" value="ECO:0007669"/>
    <property type="project" value="TreeGrafter"/>
</dbReference>
<dbReference type="Pfam" id="PF01223">
    <property type="entry name" value="Endonuclease_NS"/>
    <property type="match status" value="1"/>
</dbReference>
<accession>A0A7M7JHD8</accession>
<dbReference type="InterPro" id="IPR001604">
    <property type="entry name" value="Endo_G_ENPP1-like_dom"/>
</dbReference>